<evidence type="ECO:0000256" key="2">
    <source>
        <dbReference type="PIRSR" id="PIRSR600888-2"/>
    </source>
</evidence>
<dbReference type="EC" id="5.1.3.13" evidence="4"/>
<proteinExistence type="inferred from homology"/>
<dbReference type="GO" id="GO:0008830">
    <property type="term" value="F:dTDP-4-dehydrorhamnose 3,5-epimerase activity"/>
    <property type="evidence" value="ECO:0007669"/>
    <property type="project" value="UniProtKB-UniRule"/>
</dbReference>
<dbReference type="AlphaFoldDB" id="A0A9Y1BMG2"/>
<organism evidence="5">
    <name type="scientific">Candidatus Heimdallarchaeum aukensis</name>
    <dbReference type="NCBI Taxonomy" id="2876573"/>
    <lineage>
        <taxon>Archaea</taxon>
        <taxon>Promethearchaeati</taxon>
        <taxon>Candidatus Heimdallarchaeota</taxon>
        <taxon>Candidatus Heimdallarchaeia (ex Rinke et al. 2021) (nom. nud.)</taxon>
        <taxon>Candidatus Heimdallarchaeales</taxon>
        <taxon>Candidatus Heimdallarchaeaceae</taxon>
        <taxon>Candidatus Heimdallarchaeum</taxon>
    </lineage>
</organism>
<comment type="pathway">
    <text evidence="4">Carbohydrate biosynthesis; dTDP-L-rhamnose biosynthesis.</text>
</comment>
<feature type="site" description="Participates in a stacking interaction with the thymidine ring of dTDP-4-oxo-6-deoxyglucose" evidence="3">
    <location>
        <position position="138"/>
    </location>
</feature>
<comment type="similarity">
    <text evidence="4">Belongs to the dTDP-4-dehydrorhamnose 3,5-epimerase family.</text>
</comment>
<comment type="function">
    <text evidence="4">Catalyzes the epimerization of the C3' and C5'positions of dTDP-6-deoxy-D-xylo-4-hexulose, forming dTDP-6-deoxy-L-lyxo-4-hexulose.</text>
</comment>
<dbReference type="Proteomes" id="UP001201020">
    <property type="component" value="Chromosome"/>
</dbReference>
<evidence type="ECO:0000256" key="1">
    <source>
        <dbReference type="PIRSR" id="PIRSR600888-1"/>
    </source>
</evidence>
<dbReference type="GO" id="GO:0005829">
    <property type="term" value="C:cytosol"/>
    <property type="evidence" value="ECO:0007669"/>
    <property type="project" value="TreeGrafter"/>
</dbReference>
<feature type="binding site" evidence="2">
    <location>
        <position position="73"/>
    </location>
    <ligand>
        <name>substrate</name>
    </ligand>
</feature>
<feature type="active site" description="Proton donor" evidence="1">
    <location>
        <position position="132"/>
    </location>
</feature>
<feature type="binding site" evidence="2">
    <location>
        <position position="61"/>
    </location>
    <ligand>
        <name>substrate</name>
    </ligand>
</feature>
<dbReference type="Pfam" id="PF00908">
    <property type="entry name" value="dTDP_sugar_isom"/>
    <property type="match status" value="1"/>
</dbReference>
<dbReference type="NCBIfam" id="TIGR01221">
    <property type="entry name" value="rmlC"/>
    <property type="match status" value="1"/>
</dbReference>
<accession>A0A9Y1BMG2</accession>
<comment type="subunit">
    <text evidence="4">Homodimer.</text>
</comment>
<gene>
    <name evidence="5" type="primary">rfbC</name>
    <name evidence="5" type="ORF">K9W45_03640</name>
</gene>
<name>A0A9Y1BMG2_9ARCH</name>
<evidence type="ECO:0000256" key="3">
    <source>
        <dbReference type="PIRSR" id="PIRSR600888-3"/>
    </source>
</evidence>
<reference evidence="5" key="1">
    <citation type="journal article" date="2022" name="Nat. Microbiol.">
        <title>Unique mobile elements and scalable gene flow at the prokaryote-eukaryote boundary revealed by circularized Asgard archaea genomes.</title>
        <authorList>
            <person name="Wu F."/>
            <person name="Speth D.R."/>
            <person name="Philosof A."/>
            <person name="Cremiere A."/>
            <person name="Narayanan A."/>
            <person name="Barco R.A."/>
            <person name="Connon S.A."/>
            <person name="Amend J.P."/>
            <person name="Antoshechkin I.A."/>
            <person name="Orphan V.J."/>
        </authorList>
    </citation>
    <scope>NUCLEOTIDE SEQUENCE</scope>
    <source>
        <strain evidence="5">PM71</strain>
    </source>
</reference>
<dbReference type="PANTHER" id="PTHR21047:SF2">
    <property type="entry name" value="THYMIDINE DIPHOSPHO-4-KETO-RHAMNOSE 3,5-EPIMERASE"/>
    <property type="match status" value="1"/>
</dbReference>
<feature type="binding site" evidence="2">
    <location>
        <begin position="49"/>
        <end position="51"/>
    </location>
    <ligand>
        <name>substrate</name>
    </ligand>
</feature>
<protein>
    <recommendedName>
        <fullName evidence="4">dTDP-4-dehydrorhamnose 3,5-epimerase</fullName>
        <ecNumber evidence="4">5.1.3.13</ecNumber>
    </recommendedName>
    <alternativeName>
        <fullName evidence="4">Thymidine diphospho-4-keto-rhamnose 3,5-epimerase</fullName>
    </alternativeName>
</protein>
<dbReference type="EMBL" id="CP084166">
    <property type="protein sequence ID" value="UJG41565.1"/>
    <property type="molecule type" value="Genomic_DNA"/>
</dbReference>
<dbReference type="CDD" id="cd00438">
    <property type="entry name" value="cupin_RmlC"/>
    <property type="match status" value="1"/>
</dbReference>
<comment type="catalytic activity">
    <reaction evidence="4">
        <text>dTDP-4-dehydro-6-deoxy-alpha-D-glucose = dTDP-4-dehydro-beta-L-rhamnose</text>
        <dbReference type="Rhea" id="RHEA:16969"/>
        <dbReference type="ChEBI" id="CHEBI:57649"/>
        <dbReference type="ChEBI" id="CHEBI:62830"/>
        <dbReference type="EC" id="5.1.3.13"/>
    </reaction>
</comment>
<keyword evidence="4 5" id="KW-0413">Isomerase</keyword>
<dbReference type="InterPro" id="IPR000888">
    <property type="entry name" value="RmlC-like"/>
</dbReference>
<evidence type="ECO:0000256" key="4">
    <source>
        <dbReference type="RuleBase" id="RU364069"/>
    </source>
</evidence>
<evidence type="ECO:0000313" key="5">
    <source>
        <dbReference type="EMBL" id="UJG41565.1"/>
    </source>
</evidence>
<dbReference type="InterPro" id="IPR011051">
    <property type="entry name" value="RmlC_Cupin_sf"/>
</dbReference>
<feature type="active site" description="Proton acceptor" evidence="1">
    <location>
        <position position="64"/>
    </location>
</feature>
<dbReference type="SUPFAM" id="SSF51182">
    <property type="entry name" value="RmlC-like cupins"/>
    <property type="match status" value="1"/>
</dbReference>
<dbReference type="GO" id="GO:0019305">
    <property type="term" value="P:dTDP-rhamnose biosynthetic process"/>
    <property type="evidence" value="ECO:0007669"/>
    <property type="project" value="UniProtKB-UniRule"/>
</dbReference>
<feature type="binding site" evidence="2">
    <location>
        <position position="31"/>
    </location>
    <ligand>
        <name>substrate</name>
    </ligand>
</feature>
<feature type="binding site" evidence="2">
    <location>
        <position position="26"/>
    </location>
    <ligand>
        <name>substrate</name>
    </ligand>
</feature>
<sequence>MLKFNKIETILEGAFIIEPVIFYDERGFFMETYNKKEFNKIGLNVDFVQDNHSKSSKGVLRGLHFQSKHSQGKLVRVIKGRVFDVAVDIRVGSPSFGQYYGVELSEKNKRMFYIPKGFAHGFLALEETEFVYKTTDYYYSAYDRGIRWNDPDINIKWPLDKIEDSRLIISEKDSKLPFLKDIELPFKYEK</sequence>
<feature type="binding site" evidence="2">
    <location>
        <position position="120"/>
    </location>
    <ligand>
        <name>substrate</name>
    </ligand>
</feature>
<dbReference type="PANTHER" id="PTHR21047">
    <property type="entry name" value="DTDP-6-DEOXY-D-GLUCOSE-3,5 EPIMERASE"/>
    <property type="match status" value="1"/>
</dbReference>
<feature type="binding site" evidence="2">
    <location>
        <position position="166"/>
    </location>
    <ligand>
        <name>substrate</name>
    </ligand>
</feature>
<dbReference type="Gene3D" id="2.60.120.10">
    <property type="entry name" value="Jelly Rolls"/>
    <property type="match status" value="1"/>
</dbReference>
<dbReference type="InterPro" id="IPR014710">
    <property type="entry name" value="RmlC-like_jellyroll"/>
</dbReference>
<dbReference type="GO" id="GO:0000271">
    <property type="term" value="P:polysaccharide biosynthetic process"/>
    <property type="evidence" value="ECO:0007669"/>
    <property type="project" value="TreeGrafter"/>
</dbReference>
<feature type="binding site" evidence="2">
    <location>
        <position position="143"/>
    </location>
    <ligand>
        <name>substrate</name>
    </ligand>
</feature>